<comment type="caution">
    <text evidence="2">The sequence shown here is derived from an EMBL/GenBank/DDBJ whole genome shotgun (WGS) entry which is preliminary data.</text>
</comment>
<keyword evidence="3" id="KW-1185">Reference proteome</keyword>
<dbReference type="RefSeq" id="WP_031544441.1">
    <property type="nucleotide sequence ID" value="NZ_JANSWH010000092.1"/>
</dbReference>
<keyword evidence="1" id="KW-0472">Membrane</keyword>
<feature type="transmembrane region" description="Helical" evidence="1">
    <location>
        <begin position="20"/>
        <end position="46"/>
    </location>
</feature>
<feature type="transmembrane region" description="Helical" evidence="1">
    <location>
        <begin position="111"/>
        <end position="134"/>
    </location>
</feature>
<name>A0A2G3DYW4_9FIRM</name>
<feature type="transmembrane region" description="Helical" evidence="1">
    <location>
        <begin position="171"/>
        <end position="190"/>
    </location>
</feature>
<dbReference type="PROSITE" id="PS51257">
    <property type="entry name" value="PROKAR_LIPOPROTEIN"/>
    <property type="match status" value="1"/>
</dbReference>
<feature type="transmembrane region" description="Helical" evidence="1">
    <location>
        <begin position="75"/>
        <end position="91"/>
    </location>
</feature>
<dbReference type="Proteomes" id="UP000224563">
    <property type="component" value="Unassembled WGS sequence"/>
</dbReference>
<keyword evidence="1" id="KW-1133">Transmembrane helix</keyword>
<dbReference type="InterPro" id="IPR006938">
    <property type="entry name" value="DUF624"/>
</dbReference>
<accession>A0A2G3DYW4</accession>
<sequence>MERFLKADNWFFTGITKLVLLILVNAMFIIGCIPVVTAGASLGALYHTIHKNLMDNRGYTIPCFWEGFRSNLKQSTIAMVIFLAISAVLFADDAIIRTMAQSGKINEGFSVLFWILLGLVWLYAIWVFASIALFQNSLKNIMRNSLVLFFAELPTTVYTAVIIAFTAFTIWLIWPLIFLMPAVGIWLIGYRMQKVFRRYQPEDTEGL</sequence>
<dbReference type="AlphaFoldDB" id="A0A2G3DYW4"/>
<evidence type="ECO:0000313" key="3">
    <source>
        <dbReference type="Proteomes" id="UP000224563"/>
    </source>
</evidence>
<keyword evidence="1" id="KW-0812">Transmembrane</keyword>
<dbReference type="EMBL" id="PDYG01000135">
    <property type="protein sequence ID" value="PHU36237.1"/>
    <property type="molecule type" value="Genomic_DNA"/>
</dbReference>
<feature type="transmembrane region" description="Helical" evidence="1">
    <location>
        <begin position="146"/>
        <end position="165"/>
    </location>
</feature>
<evidence type="ECO:0000313" key="2">
    <source>
        <dbReference type="EMBL" id="PHU36237.1"/>
    </source>
</evidence>
<reference evidence="2 3" key="2">
    <citation type="submission" date="2017-10" db="EMBL/GenBank/DDBJ databases">
        <authorList>
            <person name="Banno H."/>
            <person name="Chua N.-H."/>
        </authorList>
    </citation>
    <scope>NUCLEOTIDE SEQUENCE [LARGE SCALE GENOMIC DNA]</scope>
    <source>
        <strain evidence="2 3">JK623</strain>
    </source>
</reference>
<gene>
    <name evidence="2" type="ORF">CSX02_13205</name>
</gene>
<evidence type="ECO:0000256" key="1">
    <source>
        <dbReference type="SAM" id="Phobius"/>
    </source>
</evidence>
<organism evidence="2 3">
    <name type="scientific">Agathobacter ruminis</name>
    <dbReference type="NCBI Taxonomy" id="1712665"/>
    <lineage>
        <taxon>Bacteria</taxon>
        <taxon>Bacillati</taxon>
        <taxon>Bacillota</taxon>
        <taxon>Clostridia</taxon>
        <taxon>Lachnospirales</taxon>
        <taxon>Lachnospiraceae</taxon>
        <taxon>Agathobacter</taxon>
    </lineage>
</organism>
<protein>
    <submittedName>
        <fullName evidence="2">DUF624 domain-containing protein</fullName>
    </submittedName>
</protein>
<dbReference type="Pfam" id="PF04854">
    <property type="entry name" value="DUF624"/>
    <property type="match status" value="1"/>
</dbReference>
<proteinExistence type="predicted"/>
<reference evidence="2 3" key="1">
    <citation type="submission" date="2017-10" db="EMBL/GenBank/DDBJ databases">
        <title>Resolving the taxonomy of Roseburia spp., Eubacterium rectale and Agathobacter spp. through phylogenomic analysis.</title>
        <authorList>
            <person name="Sheridan P.O."/>
            <person name="Walker A.W."/>
            <person name="Duncan S.H."/>
            <person name="Scott K.P."/>
            <person name="Toole P.W.O."/>
            <person name="Luis P."/>
            <person name="Flint H.J."/>
        </authorList>
    </citation>
    <scope>NUCLEOTIDE SEQUENCE [LARGE SCALE GENOMIC DNA]</scope>
    <source>
        <strain evidence="2 3">JK623</strain>
    </source>
</reference>